<keyword evidence="4" id="KW-0067">ATP-binding</keyword>
<sequence>MNDAIARARLHAPFLNFQLDSFPAISEALGNGLVEDAMMLARRAGHGALTLASALRRERRALALTLGIADLAGALPLERIVGSLSDLADSALEKALAAVIAERTPEAETKGFAIIALGKHGSRELNYSSDVDLIFLFNPATLPRRPREEAGEAAVRIGQRIIELLQKRDEEGYVFRVDLRLRPSPEVTPIALPVDAAISYYETSALPWERAAFIRARAVAGDFVLAHYFLEAIHPFVWRRSLDFGAIGEIQSISRRIRDHYAPGQRFGPGFDLKRGRGGIREVEFFAQIHQLIHGGRDLSLRAPATLDALCALAGADRIDQDTAHDLASAYRLFRTIEHRLQMVDDKQTHTLPADRIALDNVARLHGVEDGVELLAVLEGPVAHVAAIYDGLDGGGDIRLPRDEQALEQWLGEASFADPAAARLRIESWRSGKARSLRTAPARDAFEAMLPGLVSAFVEAPDPIQAMIRFDDLVMRLPSGVNFYRLLDARPGLAQHLATLLSHAPALAEQLGHRPELLDGLIDASAFDLPPDVSEMAREFSRLDRAEGDYQLLLDSVRRRVNERRFALGAQLILGYSDPIDVAGGYSRVAEAAIIVLADATTAEFEARHGRVAGSELLILGLGRLGGEALTHASDLDLVYLFSGSHESESDGPKPLRATDYFNRLAARVSAALSVPTAAGPLYEIDTRLRPSGKDGLLAVSVESFALYQRDQAWTWEHMALTRARPVYGSAAGRSLLQQAIDTALAQPRDAARLIADAVRMRAEMAIHKPPNGPFDIKLGEGGLVDLEFAIHILQLKHRIGFNPHLERALAELQAEGLIGPDIEPALHLLTRILVILRLVSPSSAEPADASKNLVARACGLENWNALLAAHDDARQRISTLWRVVAYEKGA</sequence>
<comment type="caution">
    <text evidence="9">The sequence shown here is derived from an EMBL/GenBank/DDBJ whole genome shotgun (WGS) entry which is preliminary data.</text>
</comment>
<feature type="domain" description="Glutamate-ammonia ligase adenylyltransferase repeated" evidence="7">
    <location>
        <begin position="50"/>
        <end position="230"/>
    </location>
</feature>
<dbReference type="EC" id="2.7.7.89" evidence="9"/>
<gene>
    <name evidence="9" type="primary">glnE</name>
    <name evidence="9" type="ORF">RQX22_03780</name>
</gene>
<dbReference type="Pfam" id="PF08335">
    <property type="entry name" value="GlnD_UR_UTase"/>
    <property type="match status" value="2"/>
</dbReference>
<evidence type="ECO:0000313" key="9">
    <source>
        <dbReference type="EMBL" id="MDT9598069.1"/>
    </source>
</evidence>
<evidence type="ECO:0000256" key="3">
    <source>
        <dbReference type="ARBA" id="ARBA00022741"/>
    </source>
</evidence>
<dbReference type="GO" id="GO:0008882">
    <property type="term" value="F:[glutamate-ammonia-ligase] adenylyltransferase activity"/>
    <property type="evidence" value="ECO:0007669"/>
    <property type="project" value="UniProtKB-EC"/>
</dbReference>
<dbReference type="Gene3D" id="1.20.120.330">
    <property type="entry name" value="Nucleotidyltransferases domain 2"/>
    <property type="match status" value="2"/>
</dbReference>
<evidence type="ECO:0000259" key="7">
    <source>
        <dbReference type="Pfam" id="PF03710"/>
    </source>
</evidence>
<keyword evidence="1 9" id="KW-0808">Transferase</keyword>
<dbReference type="Gene3D" id="3.30.460.10">
    <property type="entry name" value="Beta Polymerase, domain 2"/>
    <property type="match status" value="2"/>
</dbReference>
<evidence type="ECO:0000313" key="10">
    <source>
        <dbReference type="Proteomes" id="UP001259572"/>
    </source>
</evidence>
<dbReference type="GO" id="GO:0047388">
    <property type="term" value="F:[glutamine synthetase]-adenylyl-L-tyrosine phosphorylase activity"/>
    <property type="evidence" value="ECO:0007669"/>
    <property type="project" value="UniProtKB-EC"/>
</dbReference>
<evidence type="ECO:0000256" key="1">
    <source>
        <dbReference type="ARBA" id="ARBA00022679"/>
    </source>
</evidence>
<dbReference type="Pfam" id="PF03710">
    <property type="entry name" value="GlnE"/>
    <property type="match status" value="2"/>
</dbReference>
<dbReference type="RefSeq" id="WP_315723792.1">
    <property type="nucleotide sequence ID" value="NZ_JAVUPU010000002.1"/>
</dbReference>
<feature type="domain" description="PII-uridylyltransferase/Glutamine-synthetase adenylyltransferase" evidence="8">
    <location>
        <begin position="256"/>
        <end position="371"/>
    </location>
</feature>
<proteinExistence type="predicted"/>
<keyword evidence="9" id="KW-0436">Ligase</keyword>
<dbReference type="InterPro" id="IPR023057">
    <property type="entry name" value="GlnE"/>
</dbReference>
<accession>A0ABU3Q4T3</accession>
<keyword evidence="2 9" id="KW-0548">Nucleotidyltransferase</keyword>
<evidence type="ECO:0000256" key="6">
    <source>
        <dbReference type="ARBA" id="ARBA00023268"/>
    </source>
</evidence>
<dbReference type="PANTHER" id="PTHR30621">
    <property type="entry name" value="GLUTAMINE SYNTHETASE ADENYLYLTRANSFERASE"/>
    <property type="match status" value="1"/>
</dbReference>
<dbReference type="NCBIfam" id="NF008292">
    <property type="entry name" value="PRK11072.1"/>
    <property type="match status" value="1"/>
</dbReference>
<organism evidence="9 10">
    <name type="scientific">Sphingosinicella rhizophila</name>
    <dbReference type="NCBI Taxonomy" id="3050082"/>
    <lineage>
        <taxon>Bacteria</taxon>
        <taxon>Pseudomonadati</taxon>
        <taxon>Pseudomonadota</taxon>
        <taxon>Alphaproteobacteria</taxon>
        <taxon>Sphingomonadales</taxon>
        <taxon>Sphingosinicellaceae</taxon>
        <taxon>Sphingosinicella</taxon>
    </lineage>
</organism>
<reference evidence="9 10" key="1">
    <citation type="submission" date="2023-05" db="EMBL/GenBank/DDBJ databases">
        <authorList>
            <person name="Guo Y."/>
        </authorList>
    </citation>
    <scope>NUCLEOTIDE SEQUENCE [LARGE SCALE GENOMIC DNA]</scope>
    <source>
        <strain evidence="9 10">GR2756</strain>
    </source>
</reference>
<keyword evidence="5" id="KW-0460">Magnesium</keyword>
<dbReference type="Proteomes" id="UP001259572">
    <property type="component" value="Unassembled WGS sequence"/>
</dbReference>
<name>A0ABU3Q4T3_9SPHN</name>
<evidence type="ECO:0000256" key="2">
    <source>
        <dbReference type="ARBA" id="ARBA00022695"/>
    </source>
</evidence>
<feature type="domain" description="PII-uridylyltransferase/Glutamine-synthetase adenylyltransferase" evidence="8">
    <location>
        <begin position="775"/>
        <end position="881"/>
    </location>
</feature>
<keyword evidence="10" id="KW-1185">Reference proteome</keyword>
<dbReference type="CDD" id="cd05401">
    <property type="entry name" value="NT_GlnE_GlnD_like"/>
    <property type="match status" value="1"/>
</dbReference>
<dbReference type="InterPro" id="IPR043519">
    <property type="entry name" value="NT_sf"/>
</dbReference>
<dbReference type="EC" id="2.7.7.42" evidence="9"/>
<keyword evidence="3" id="KW-0547">Nucleotide-binding</keyword>
<dbReference type="Gene3D" id="1.20.120.1510">
    <property type="match status" value="1"/>
</dbReference>
<keyword evidence="6" id="KW-0511">Multifunctional enzyme</keyword>
<feature type="domain" description="Glutamate-ammonia ligase adenylyltransferase repeated" evidence="7">
    <location>
        <begin position="495"/>
        <end position="732"/>
    </location>
</feature>
<dbReference type="InterPro" id="IPR013546">
    <property type="entry name" value="PII_UdlTrfase/GS_AdlTrfase"/>
</dbReference>
<evidence type="ECO:0000256" key="4">
    <source>
        <dbReference type="ARBA" id="ARBA00022840"/>
    </source>
</evidence>
<dbReference type="InterPro" id="IPR005190">
    <property type="entry name" value="GlnE_rpt_dom"/>
</dbReference>
<dbReference type="PANTHER" id="PTHR30621:SF0">
    <property type="entry name" value="BIFUNCTIONAL GLUTAMINE SYNTHETASE ADENYLYLTRANSFERASE_ADENYLYL-REMOVING ENZYME"/>
    <property type="match status" value="1"/>
</dbReference>
<dbReference type="SUPFAM" id="SSF81301">
    <property type="entry name" value="Nucleotidyltransferase"/>
    <property type="match status" value="2"/>
</dbReference>
<evidence type="ECO:0000256" key="5">
    <source>
        <dbReference type="ARBA" id="ARBA00022842"/>
    </source>
</evidence>
<protein>
    <submittedName>
        <fullName evidence="9">Bifunctional [glutamate--ammonia ligase]-adenylyl-L-tyrosine phosphorylase/[glutamate--ammonia-ligase] adenylyltransferase</fullName>
        <ecNumber evidence="9">2.7.7.42</ecNumber>
        <ecNumber evidence="9">2.7.7.89</ecNumber>
    </submittedName>
</protein>
<dbReference type="GO" id="GO:0016874">
    <property type="term" value="F:ligase activity"/>
    <property type="evidence" value="ECO:0007669"/>
    <property type="project" value="UniProtKB-KW"/>
</dbReference>
<evidence type="ECO:0000259" key="8">
    <source>
        <dbReference type="Pfam" id="PF08335"/>
    </source>
</evidence>
<dbReference type="EMBL" id="JAVUPU010000002">
    <property type="protein sequence ID" value="MDT9598069.1"/>
    <property type="molecule type" value="Genomic_DNA"/>
</dbReference>
<dbReference type="SUPFAM" id="SSF81593">
    <property type="entry name" value="Nucleotidyltransferase substrate binding subunit/domain"/>
    <property type="match status" value="2"/>
</dbReference>